<dbReference type="InterPro" id="IPR017455">
    <property type="entry name" value="Znf_FYVE-rel"/>
</dbReference>
<dbReference type="GO" id="GO:0008289">
    <property type="term" value="F:lipid binding"/>
    <property type="evidence" value="ECO:0007669"/>
    <property type="project" value="InterPro"/>
</dbReference>
<feature type="domain" description="FYVE-type" evidence="5">
    <location>
        <begin position="263"/>
        <end position="324"/>
    </location>
</feature>
<feature type="domain" description="START" evidence="6">
    <location>
        <begin position="62"/>
        <end position="250"/>
    </location>
</feature>
<dbReference type="InterPro" id="IPR052727">
    <property type="entry name" value="Rab4/Rab5_effector"/>
</dbReference>
<evidence type="ECO:0000259" key="5">
    <source>
        <dbReference type="PROSITE" id="PS50178"/>
    </source>
</evidence>
<protein>
    <recommendedName>
        <fullName evidence="9">FYVE-type domain-containing protein</fullName>
    </recommendedName>
</protein>
<dbReference type="Proteomes" id="UP000481153">
    <property type="component" value="Unassembled WGS sequence"/>
</dbReference>
<evidence type="ECO:0000313" key="7">
    <source>
        <dbReference type="EMBL" id="KAF0739442.1"/>
    </source>
</evidence>
<keyword evidence="8" id="KW-1185">Reference proteome</keyword>
<comment type="caution">
    <text evidence="7">The sequence shown here is derived from an EMBL/GenBank/DDBJ whole genome shotgun (WGS) entry which is preliminary data.</text>
</comment>
<dbReference type="VEuPathDB" id="FungiDB:AeMF1_014353"/>
<dbReference type="Gene3D" id="3.30.530.20">
    <property type="match status" value="1"/>
</dbReference>
<keyword evidence="3" id="KW-0862">Zinc</keyword>
<organism evidence="7 8">
    <name type="scientific">Aphanomyces euteiches</name>
    <dbReference type="NCBI Taxonomy" id="100861"/>
    <lineage>
        <taxon>Eukaryota</taxon>
        <taxon>Sar</taxon>
        <taxon>Stramenopiles</taxon>
        <taxon>Oomycota</taxon>
        <taxon>Saprolegniomycetes</taxon>
        <taxon>Saprolegniales</taxon>
        <taxon>Verrucalvaceae</taxon>
        <taxon>Aphanomyces</taxon>
    </lineage>
</organism>
<dbReference type="SUPFAM" id="SSF57903">
    <property type="entry name" value="FYVE/PHD zinc finger"/>
    <property type="match status" value="1"/>
</dbReference>
<evidence type="ECO:0000256" key="1">
    <source>
        <dbReference type="ARBA" id="ARBA00022723"/>
    </source>
</evidence>
<dbReference type="PROSITE" id="PS50848">
    <property type="entry name" value="START"/>
    <property type="match status" value="1"/>
</dbReference>
<dbReference type="InterPro" id="IPR000306">
    <property type="entry name" value="Znf_FYVE"/>
</dbReference>
<keyword evidence="2 4" id="KW-0863">Zinc-finger</keyword>
<dbReference type="SUPFAM" id="SSF55961">
    <property type="entry name" value="Bet v1-like"/>
    <property type="match status" value="1"/>
</dbReference>
<name>A0A6G0XGQ4_9STRA</name>
<gene>
    <name evidence="7" type="ORF">Ae201684_005008</name>
</gene>
<dbReference type="InterPro" id="IPR002913">
    <property type="entry name" value="START_lipid-bd_dom"/>
</dbReference>
<dbReference type="Gene3D" id="3.30.40.10">
    <property type="entry name" value="Zinc/RING finger domain, C3HC4 (zinc finger)"/>
    <property type="match status" value="1"/>
</dbReference>
<sequence length="371" mass="42652">MKLPLPKDFFQCPPLSDKDKACLREIARQAALDIVHLTQHPDAVQWQPVRQSSRHVRVFRGMDPNTPPSVATWCGITNLHATIDEVADLFRAETTEQYQEYCRMFSKELMDGATLYTLAQPTPEFPRHFIGVKWNAFETPFLVNNRDFLNLEAQFDVEFEGRRGWVRVFRSVQLTCCPEFSGLLGLIRAAQYCTGHVFFESDKPGYLQHTHLIQCDLRGNVPAFAVAIGMKKRFRQMLDFRRYLCERRLAQTQFVNVSQFTPKDEWDQCHLCRRSFGILRRRAKEHCRKCGEVVCLDCVKSWEIPINHKFVSLPICTRCTHQVIQADSNSDLSSMGNSSARPIVMGGAMLFAPPSPEVYDKSGPHRFLVCD</sequence>
<dbReference type="InterPro" id="IPR023393">
    <property type="entry name" value="START-like_dom_sf"/>
</dbReference>
<evidence type="ECO:0008006" key="9">
    <source>
        <dbReference type="Google" id="ProtNLM"/>
    </source>
</evidence>
<keyword evidence="1" id="KW-0479">Metal-binding</keyword>
<evidence type="ECO:0000256" key="4">
    <source>
        <dbReference type="PROSITE-ProRule" id="PRU00091"/>
    </source>
</evidence>
<evidence type="ECO:0000256" key="3">
    <source>
        <dbReference type="ARBA" id="ARBA00022833"/>
    </source>
</evidence>
<dbReference type="InterPro" id="IPR013083">
    <property type="entry name" value="Znf_RING/FYVE/PHD"/>
</dbReference>
<dbReference type="EMBL" id="VJMJ01000064">
    <property type="protein sequence ID" value="KAF0739442.1"/>
    <property type="molecule type" value="Genomic_DNA"/>
</dbReference>
<dbReference type="Pfam" id="PF01363">
    <property type="entry name" value="FYVE"/>
    <property type="match status" value="1"/>
</dbReference>
<dbReference type="PANTHER" id="PTHR13510">
    <property type="entry name" value="FYVE-FINGER-CONTAINING RAB5 EFFECTOR PROTEIN RABENOSYN-5-RELATED"/>
    <property type="match status" value="1"/>
</dbReference>
<evidence type="ECO:0000259" key="6">
    <source>
        <dbReference type="PROSITE" id="PS50848"/>
    </source>
</evidence>
<accession>A0A6G0XGQ4</accession>
<evidence type="ECO:0000313" key="8">
    <source>
        <dbReference type="Proteomes" id="UP000481153"/>
    </source>
</evidence>
<dbReference type="PANTHER" id="PTHR13510:SF44">
    <property type="entry name" value="RABENOSYN-5"/>
    <property type="match status" value="1"/>
</dbReference>
<reference evidence="7 8" key="1">
    <citation type="submission" date="2019-07" db="EMBL/GenBank/DDBJ databases">
        <title>Genomics analysis of Aphanomyces spp. identifies a new class of oomycete effector associated with host adaptation.</title>
        <authorList>
            <person name="Gaulin E."/>
        </authorList>
    </citation>
    <scope>NUCLEOTIDE SEQUENCE [LARGE SCALE GENOMIC DNA]</scope>
    <source>
        <strain evidence="7 8">ATCC 201684</strain>
    </source>
</reference>
<dbReference type="AlphaFoldDB" id="A0A6G0XGQ4"/>
<dbReference type="InterPro" id="IPR011011">
    <property type="entry name" value="Znf_FYVE_PHD"/>
</dbReference>
<evidence type="ECO:0000256" key="2">
    <source>
        <dbReference type="ARBA" id="ARBA00022771"/>
    </source>
</evidence>
<dbReference type="GO" id="GO:0008270">
    <property type="term" value="F:zinc ion binding"/>
    <property type="evidence" value="ECO:0007669"/>
    <property type="project" value="UniProtKB-KW"/>
</dbReference>
<dbReference type="PROSITE" id="PS50178">
    <property type="entry name" value="ZF_FYVE"/>
    <property type="match status" value="1"/>
</dbReference>
<proteinExistence type="predicted"/>
<dbReference type="CDD" id="cd00065">
    <property type="entry name" value="FYVE_like_SF"/>
    <property type="match status" value="1"/>
</dbReference>